<dbReference type="KEGG" id="chh:A0O34_05640"/>
<name>A0A172XSP5_9FLAO</name>
<dbReference type="InterPro" id="IPR026444">
    <property type="entry name" value="Secre_tail"/>
</dbReference>
<dbReference type="NCBIfam" id="TIGR04183">
    <property type="entry name" value="Por_Secre_tail"/>
    <property type="match status" value="1"/>
</dbReference>
<proteinExistence type="predicted"/>
<reference evidence="3 4" key="1">
    <citation type="submission" date="2016-04" db="EMBL/GenBank/DDBJ databases">
        <title>Complete Genome Sequence of Chryseobacterium sp. IHBB 10212.</title>
        <authorList>
            <person name="Pal M."/>
            <person name="Swarnkar M.K."/>
            <person name="Kaushal K."/>
            <person name="Chhibber S."/>
            <person name="Singh A.K."/>
            <person name="Gulati A."/>
        </authorList>
    </citation>
    <scope>NUCLEOTIDE SEQUENCE [LARGE SCALE GENOMIC DNA]</scope>
    <source>
        <strain evidence="3 4">IHBB 10212</strain>
    </source>
</reference>
<dbReference type="Pfam" id="PF18962">
    <property type="entry name" value="Por_Secre_tail"/>
    <property type="match status" value="1"/>
</dbReference>
<accession>A0A172XSP5</accession>
<organism evidence="3 4">
    <name type="scientific">Chryseobacterium glaciei</name>
    <dbReference type="NCBI Taxonomy" id="1685010"/>
    <lineage>
        <taxon>Bacteria</taxon>
        <taxon>Pseudomonadati</taxon>
        <taxon>Bacteroidota</taxon>
        <taxon>Flavobacteriia</taxon>
        <taxon>Flavobacteriales</taxon>
        <taxon>Weeksellaceae</taxon>
        <taxon>Chryseobacterium group</taxon>
        <taxon>Chryseobacterium</taxon>
    </lineage>
</organism>
<evidence type="ECO:0000313" key="3">
    <source>
        <dbReference type="EMBL" id="ANF50037.1"/>
    </source>
</evidence>
<feature type="domain" description="Secretion system C-terminal sorting" evidence="2">
    <location>
        <begin position="4"/>
        <end position="74"/>
    </location>
</feature>
<evidence type="ECO:0000256" key="1">
    <source>
        <dbReference type="ARBA" id="ARBA00022729"/>
    </source>
</evidence>
<dbReference type="AlphaFoldDB" id="A0A172XSP5"/>
<evidence type="ECO:0000259" key="2">
    <source>
        <dbReference type="Pfam" id="PF18962"/>
    </source>
</evidence>
<protein>
    <recommendedName>
        <fullName evidence="2">Secretion system C-terminal sorting domain-containing protein</fullName>
    </recommendedName>
</protein>
<dbReference type="STRING" id="1685010.A0O34_05640"/>
<dbReference type="OrthoDB" id="1186419at2"/>
<sequence length="86" mass="9882">MKKIYPNPFLNEIIFPLVLNERAVVSIELIDEEGRVFKILHEQELLKGKHKIKITKNQLKSGIYSVKIIIENSKGTSIENTKVAIH</sequence>
<keyword evidence="1" id="KW-0732">Signal</keyword>
<gene>
    <name evidence="3" type="ORF">A0O34_05640</name>
</gene>
<evidence type="ECO:0000313" key="4">
    <source>
        <dbReference type="Proteomes" id="UP000077824"/>
    </source>
</evidence>
<dbReference type="Proteomes" id="UP000077824">
    <property type="component" value="Chromosome"/>
</dbReference>
<dbReference type="EMBL" id="CP015199">
    <property type="protein sequence ID" value="ANF50037.1"/>
    <property type="molecule type" value="Genomic_DNA"/>
</dbReference>
<keyword evidence="4" id="KW-1185">Reference proteome</keyword>
<dbReference type="RefSeq" id="WP_066752327.1">
    <property type="nucleotide sequence ID" value="NZ_CP015199.1"/>
</dbReference>